<feature type="domain" description="MacB-like periplasmic core" evidence="8">
    <location>
        <begin position="528"/>
        <end position="604"/>
    </location>
</feature>
<dbReference type="PANTHER" id="PTHR30572:SF18">
    <property type="entry name" value="ABC-TYPE MACROLIDE FAMILY EXPORT SYSTEM PERMEASE COMPONENT 2"/>
    <property type="match status" value="1"/>
</dbReference>
<dbReference type="InterPro" id="IPR003838">
    <property type="entry name" value="ABC3_permease_C"/>
</dbReference>
<dbReference type="PANTHER" id="PTHR30572">
    <property type="entry name" value="MEMBRANE COMPONENT OF TRANSPORTER-RELATED"/>
    <property type="match status" value="1"/>
</dbReference>
<feature type="transmembrane region" description="Helical" evidence="6">
    <location>
        <begin position="434"/>
        <end position="454"/>
    </location>
</feature>
<keyword evidence="2" id="KW-1003">Cell membrane</keyword>
<evidence type="ECO:0000256" key="4">
    <source>
        <dbReference type="ARBA" id="ARBA00022989"/>
    </source>
</evidence>
<feature type="transmembrane region" description="Helical" evidence="6">
    <location>
        <begin position="774"/>
        <end position="797"/>
    </location>
</feature>
<evidence type="ECO:0000313" key="10">
    <source>
        <dbReference type="Proteomes" id="UP000319732"/>
    </source>
</evidence>
<dbReference type="Pfam" id="PF12704">
    <property type="entry name" value="MacB_PCD"/>
    <property type="match status" value="2"/>
</dbReference>
<evidence type="ECO:0000259" key="7">
    <source>
        <dbReference type="Pfam" id="PF02687"/>
    </source>
</evidence>
<feature type="domain" description="ABC3 transporter permease C-terminal" evidence="7">
    <location>
        <begin position="300"/>
        <end position="418"/>
    </location>
</feature>
<keyword evidence="10" id="KW-1185">Reference proteome</keyword>
<evidence type="ECO:0000256" key="3">
    <source>
        <dbReference type="ARBA" id="ARBA00022692"/>
    </source>
</evidence>
<feature type="transmembrane region" description="Helical" evidence="6">
    <location>
        <begin position="391"/>
        <end position="414"/>
    </location>
</feature>
<feature type="transmembrane region" description="Helical" evidence="6">
    <location>
        <begin position="341"/>
        <end position="363"/>
    </location>
</feature>
<dbReference type="OrthoDB" id="9770036at2"/>
<feature type="domain" description="MacB-like periplasmic core" evidence="8">
    <location>
        <begin position="23"/>
        <end position="201"/>
    </location>
</feature>
<reference evidence="9 10" key="1">
    <citation type="submission" date="2019-06" db="EMBL/GenBank/DDBJ databases">
        <title>Whole genome sequence for Cellvibrionaceae sp. R142.</title>
        <authorList>
            <person name="Wang G."/>
        </authorList>
    </citation>
    <scope>NUCLEOTIDE SEQUENCE [LARGE SCALE GENOMIC DNA]</scope>
    <source>
        <strain evidence="9 10">R142</strain>
    </source>
</reference>
<comment type="caution">
    <text evidence="9">The sequence shown here is derived from an EMBL/GenBank/DDBJ whole genome shotgun (WGS) entry which is preliminary data.</text>
</comment>
<keyword evidence="4 6" id="KW-1133">Transmembrane helix</keyword>
<comment type="subcellular location">
    <subcellularLocation>
        <location evidence="1">Cell membrane</location>
        <topology evidence="1">Multi-pass membrane protein</topology>
    </subcellularLocation>
</comment>
<accession>A0A545TFN9</accession>
<proteinExistence type="predicted"/>
<dbReference type="AlphaFoldDB" id="A0A545TFN9"/>
<feature type="transmembrane region" description="Helical" evidence="6">
    <location>
        <begin position="736"/>
        <end position="762"/>
    </location>
</feature>
<feature type="transmembrane region" description="Helical" evidence="6">
    <location>
        <begin position="293"/>
        <end position="314"/>
    </location>
</feature>
<protein>
    <submittedName>
        <fullName evidence="9">FtsX-like permease family protein</fullName>
    </submittedName>
</protein>
<evidence type="ECO:0000256" key="2">
    <source>
        <dbReference type="ARBA" id="ARBA00022475"/>
    </source>
</evidence>
<feature type="domain" description="ABC3 transporter permease C-terminal" evidence="7">
    <location>
        <begin position="694"/>
        <end position="807"/>
    </location>
</feature>
<dbReference type="Proteomes" id="UP000319732">
    <property type="component" value="Unassembled WGS sequence"/>
</dbReference>
<dbReference type="RefSeq" id="WP_142905256.1">
    <property type="nucleotide sequence ID" value="NZ_ML660095.1"/>
</dbReference>
<evidence type="ECO:0000259" key="8">
    <source>
        <dbReference type="Pfam" id="PF12704"/>
    </source>
</evidence>
<dbReference type="GO" id="GO:0022857">
    <property type="term" value="F:transmembrane transporter activity"/>
    <property type="evidence" value="ECO:0007669"/>
    <property type="project" value="TreeGrafter"/>
</dbReference>
<dbReference type="InterPro" id="IPR025857">
    <property type="entry name" value="MacB_PCD"/>
</dbReference>
<evidence type="ECO:0000256" key="6">
    <source>
        <dbReference type="SAM" id="Phobius"/>
    </source>
</evidence>
<sequence length="814" mass="92340">MKPILVSSLKSFYRGLFRDTVYSLINIAGLSIGIACCIILGLYLQNELTYDRHFAENKRLYRVASELNANGSVNTFAQTAYALGPFLAANNPDIAAFVRFSSYQTGYSLFQYQDESYSWDSVFLADENIFEVFNHDIIYGDPLTALGEPKSIAVSRDFAQKYFGQENPIGKVLRGELSDYRVTLVFDNLPKNTHLKYDALITYKEQPPSIMTPTLTERVKHDLWYAKTDYTYLLMPAAYSVAEFRKVSDAFFQKYMSSYKESFNSSMNFFLEPLNQIHLSSTTQRDRPRGSKFYVLAFSAVAIFVLGIACINYMNLSTARFTKRTKEVAIRRILGAQRRHLILQFLFESVAFSALALVFALLITKFSLEFTSLNTLFETSIALTPLARPEVILMLVAGTFALGLLSGMYPALLLSKGNSTNTLRKNNPKIRQTLVFIQFLISVCAISCTLLMYLQMSYIQGKSMGFDKENKITMVVEGAESIEKIPAFAGELKKNSSVLDVSISRSRVGSQMGFGQAEIENNNGVFETQSYNWFYIDDHYIDTMEIDIVAGRNFDPDTRDDINKSVLVNETLVKKMGWQDPIGKRINYEQGETVRVVGVMKDFHFQGLQHEIEPILFWLSPPPNYQGWNKRRKALQNRILTINVAGEGVFDTLSDIRAQWDAFDFEHPFEFHFLEDLLNRLYSSDLRQMKLLGLFAGLCVFISCLGLFGLTAFTIEQRTKEIGVRKVLGASSLQIIMLLFNNVLYIVLLAAVAASCVAYWVMSQWLQSFHYHTSINPLVFLTATLLSVLVAFLTIAIQSYQTARSNPVLALRYE</sequence>
<gene>
    <name evidence="9" type="ORF">FKG94_15675</name>
</gene>
<keyword evidence="3 6" id="KW-0812">Transmembrane</keyword>
<evidence type="ECO:0000313" key="9">
    <source>
        <dbReference type="EMBL" id="TQV76047.1"/>
    </source>
</evidence>
<organism evidence="9 10">
    <name type="scientific">Exilibacterium tricleocarpae</name>
    <dbReference type="NCBI Taxonomy" id="2591008"/>
    <lineage>
        <taxon>Bacteria</taxon>
        <taxon>Pseudomonadati</taxon>
        <taxon>Pseudomonadota</taxon>
        <taxon>Gammaproteobacteria</taxon>
        <taxon>Cellvibrionales</taxon>
        <taxon>Cellvibrionaceae</taxon>
        <taxon>Exilibacterium</taxon>
    </lineage>
</organism>
<evidence type="ECO:0000256" key="1">
    <source>
        <dbReference type="ARBA" id="ARBA00004651"/>
    </source>
</evidence>
<keyword evidence="5 6" id="KW-0472">Membrane</keyword>
<name>A0A545TFN9_9GAMM</name>
<dbReference type="EMBL" id="VHSG01000015">
    <property type="protein sequence ID" value="TQV76047.1"/>
    <property type="molecule type" value="Genomic_DNA"/>
</dbReference>
<dbReference type="GO" id="GO:0005886">
    <property type="term" value="C:plasma membrane"/>
    <property type="evidence" value="ECO:0007669"/>
    <property type="project" value="UniProtKB-SubCell"/>
</dbReference>
<evidence type="ECO:0000256" key="5">
    <source>
        <dbReference type="ARBA" id="ARBA00023136"/>
    </source>
</evidence>
<feature type="transmembrane region" description="Helical" evidence="6">
    <location>
        <begin position="21"/>
        <end position="44"/>
    </location>
</feature>
<dbReference type="InterPro" id="IPR050250">
    <property type="entry name" value="Macrolide_Exporter_MacB"/>
</dbReference>
<dbReference type="Pfam" id="PF02687">
    <property type="entry name" value="FtsX"/>
    <property type="match status" value="2"/>
</dbReference>
<feature type="transmembrane region" description="Helical" evidence="6">
    <location>
        <begin position="691"/>
        <end position="715"/>
    </location>
</feature>